<dbReference type="InterPro" id="IPR050090">
    <property type="entry name" value="Tyrosine_recombinase_XerCD"/>
</dbReference>
<evidence type="ECO:0000256" key="1">
    <source>
        <dbReference type="ARBA" id="ARBA00008857"/>
    </source>
</evidence>
<protein>
    <submittedName>
        <fullName evidence="5">Site-specific integrase</fullName>
    </submittedName>
</protein>
<reference evidence="5 6" key="1">
    <citation type="submission" date="2019-01" db="EMBL/GenBank/DDBJ databases">
        <title>Weissella sp. nov., a novel lactic acid bacterium isolated from animal feces.</title>
        <authorList>
            <person name="Wang L.-T."/>
        </authorList>
    </citation>
    <scope>NUCLEOTIDE SEQUENCE [LARGE SCALE GENOMIC DNA]</scope>
    <source>
        <strain evidence="5 6">8H-2</strain>
    </source>
</reference>
<dbReference type="InterPro" id="IPR013762">
    <property type="entry name" value="Integrase-like_cat_sf"/>
</dbReference>
<evidence type="ECO:0000259" key="4">
    <source>
        <dbReference type="PROSITE" id="PS51898"/>
    </source>
</evidence>
<dbReference type="GO" id="GO:0003677">
    <property type="term" value="F:DNA binding"/>
    <property type="evidence" value="ECO:0007669"/>
    <property type="project" value="UniProtKB-KW"/>
</dbReference>
<dbReference type="InterPro" id="IPR011010">
    <property type="entry name" value="DNA_brk_join_enz"/>
</dbReference>
<comment type="similarity">
    <text evidence="1">Belongs to the 'phage' integrase family.</text>
</comment>
<evidence type="ECO:0000313" key="6">
    <source>
        <dbReference type="Proteomes" id="UP000371977"/>
    </source>
</evidence>
<dbReference type="InterPro" id="IPR010998">
    <property type="entry name" value="Integrase_recombinase_N"/>
</dbReference>
<dbReference type="EMBL" id="SDGZ01000004">
    <property type="protein sequence ID" value="TYC50851.1"/>
    <property type="molecule type" value="Genomic_DNA"/>
</dbReference>
<dbReference type="PROSITE" id="PS51898">
    <property type="entry name" value="TYR_RECOMBINASE"/>
    <property type="match status" value="1"/>
</dbReference>
<keyword evidence="6" id="KW-1185">Reference proteome</keyword>
<evidence type="ECO:0000256" key="3">
    <source>
        <dbReference type="ARBA" id="ARBA00023172"/>
    </source>
</evidence>
<dbReference type="GO" id="GO:0006310">
    <property type="term" value="P:DNA recombination"/>
    <property type="evidence" value="ECO:0007669"/>
    <property type="project" value="UniProtKB-KW"/>
</dbReference>
<dbReference type="Pfam" id="PF00589">
    <property type="entry name" value="Phage_integrase"/>
    <property type="match status" value="1"/>
</dbReference>
<dbReference type="InterPro" id="IPR002104">
    <property type="entry name" value="Integrase_catalytic"/>
</dbReference>
<dbReference type="InterPro" id="IPR025269">
    <property type="entry name" value="SAM-like_dom"/>
</dbReference>
<proteinExistence type="inferred from homology"/>
<name>A0A6C2C9S3_9LACO</name>
<accession>A0A6C2C9S3</accession>
<keyword evidence="2" id="KW-0238">DNA-binding</keyword>
<dbReference type="Proteomes" id="UP000371977">
    <property type="component" value="Unassembled WGS sequence"/>
</dbReference>
<comment type="caution">
    <text evidence="5">The sequence shown here is derived from an EMBL/GenBank/DDBJ whole genome shotgun (WGS) entry which is preliminary data.</text>
</comment>
<dbReference type="PANTHER" id="PTHR30349">
    <property type="entry name" value="PHAGE INTEGRASE-RELATED"/>
    <property type="match status" value="1"/>
</dbReference>
<feature type="domain" description="Tyr recombinase" evidence="4">
    <location>
        <begin position="162"/>
        <end position="351"/>
    </location>
</feature>
<dbReference type="PANTHER" id="PTHR30349:SF64">
    <property type="entry name" value="PROPHAGE INTEGRASE INTD-RELATED"/>
    <property type="match status" value="1"/>
</dbReference>
<dbReference type="Gene3D" id="1.10.443.10">
    <property type="entry name" value="Intergrase catalytic core"/>
    <property type="match status" value="1"/>
</dbReference>
<dbReference type="SUPFAM" id="SSF56349">
    <property type="entry name" value="DNA breaking-rejoining enzymes"/>
    <property type="match status" value="1"/>
</dbReference>
<dbReference type="Gene3D" id="1.10.150.130">
    <property type="match status" value="1"/>
</dbReference>
<dbReference type="AlphaFoldDB" id="A0A6C2C9S3"/>
<dbReference type="GO" id="GO:0015074">
    <property type="term" value="P:DNA integration"/>
    <property type="evidence" value="ECO:0007669"/>
    <property type="project" value="InterPro"/>
</dbReference>
<dbReference type="Pfam" id="PF13102">
    <property type="entry name" value="Phage_int_SAM_5"/>
    <property type="match status" value="1"/>
</dbReference>
<dbReference type="Pfam" id="PF14657">
    <property type="entry name" value="Arm-DNA-bind_4"/>
    <property type="match status" value="1"/>
</dbReference>
<dbReference type="RefSeq" id="WP_148621761.1">
    <property type="nucleotide sequence ID" value="NZ_SDGZ01000004.1"/>
</dbReference>
<dbReference type="CDD" id="cd01189">
    <property type="entry name" value="INT_ICEBs1_C_like"/>
    <property type="match status" value="1"/>
</dbReference>
<keyword evidence="3" id="KW-0233">DNA recombination</keyword>
<evidence type="ECO:0000256" key="2">
    <source>
        <dbReference type="ARBA" id="ARBA00023125"/>
    </source>
</evidence>
<organism evidence="5 6">
    <name type="scientific">Weissella muntiaci</name>
    <dbReference type="NCBI Taxonomy" id="2508881"/>
    <lineage>
        <taxon>Bacteria</taxon>
        <taxon>Bacillati</taxon>
        <taxon>Bacillota</taxon>
        <taxon>Bacilli</taxon>
        <taxon>Lactobacillales</taxon>
        <taxon>Lactobacillaceae</taxon>
        <taxon>Weissella</taxon>
    </lineage>
</organism>
<dbReference type="InterPro" id="IPR028259">
    <property type="entry name" value="AP2-like_int_N"/>
</dbReference>
<sequence>MAITKKPNGKWRAVFDYKEQGERRRKVQTFKTKSDAKIWLAGLEANSTPQNLDASKILFQNYFKDYARVHLESGLKESTIASWEAVEKYIINVYFNNLYMSDLTRNIYQNFLNKYAVGHTRNTVNKRHQIVKMVIQQAFHDGLITTDPTYNVRISGSDSKDSSEKFLEADEFRTLLNHITDSPKLIRWRTSFMVYLVALSGIRAGEALALTTDDIDTLNKTISVNKTKQRSGESTEPKTKNAVRTIKMPNEFFSIYSQYIENKEFNSNNELFDGRRYATIANTWLHRIEQELGFNNNVSIHGLRHSHASYLISKGVDISYISKRLGHADITITMEVYAHLLSEKQIIEEEKTQNILSDI</sequence>
<evidence type="ECO:0000313" key="5">
    <source>
        <dbReference type="EMBL" id="TYC50851.1"/>
    </source>
</evidence>
<dbReference type="OrthoDB" id="9803188at2"/>
<gene>
    <name evidence="5" type="ORF">ESZ50_01150</name>
</gene>